<dbReference type="InterPro" id="IPR051937">
    <property type="entry name" value="R3H_domain_containing"/>
</dbReference>
<feature type="region of interest" description="Disordered" evidence="2">
    <location>
        <begin position="1"/>
        <end position="73"/>
    </location>
</feature>
<name>A0A7L1SIV0_ARAGA</name>
<feature type="region of interest" description="Disordered" evidence="2">
    <location>
        <begin position="930"/>
        <end position="958"/>
    </location>
</feature>
<feature type="compositionally biased region" description="Polar residues" evidence="2">
    <location>
        <begin position="818"/>
        <end position="835"/>
    </location>
</feature>
<feature type="region of interest" description="Disordered" evidence="2">
    <location>
        <begin position="386"/>
        <end position="445"/>
    </location>
</feature>
<dbReference type="CDD" id="cd02642">
    <property type="entry name" value="R3H_encore_like"/>
    <property type="match status" value="1"/>
</dbReference>
<feature type="compositionally biased region" description="Polar residues" evidence="2">
    <location>
        <begin position="360"/>
        <end position="369"/>
    </location>
</feature>
<dbReference type="SMART" id="SM00393">
    <property type="entry name" value="R3H"/>
    <property type="match status" value="1"/>
</dbReference>
<feature type="region of interest" description="Disordered" evidence="2">
    <location>
        <begin position="769"/>
        <end position="880"/>
    </location>
</feature>
<gene>
    <name evidence="5" type="primary">R3hdm1</name>
    <name evidence="5" type="ORF">ARAGUA_R11139</name>
</gene>
<feature type="compositionally biased region" description="Pro residues" evidence="2">
    <location>
        <begin position="519"/>
        <end position="533"/>
    </location>
</feature>
<keyword evidence="1" id="KW-0597">Phosphoprotein</keyword>
<comment type="caution">
    <text evidence="5">The sequence shown here is derived from an EMBL/GenBank/DDBJ whole genome shotgun (WGS) entry which is preliminary data.</text>
</comment>
<dbReference type="EMBL" id="VXBL01001714">
    <property type="protein sequence ID" value="NXO49285.1"/>
    <property type="molecule type" value="Genomic_DNA"/>
</dbReference>
<dbReference type="PROSITE" id="PS51673">
    <property type="entry name" value="SUZ"/>
    <property type="match status" value="1"/>
</dbReference>
<feature type="compositionally biased region" description="Basic and acidic residues" evidence="2">
    <location>
        <begin position="112"/>
        <end position="142"/>
    </location>
</feature>
<organism evidence="5 6">
    <name type="scientific">Aramus guarauna</name>
    <name type="common">Limpkin</name>
    <name type="synonym">Scolopax guarauna</name>
    <dbReference type="NCBI Taxonomy" id="54356"/>
    <lineage>
        <taxon>Eukaryota</taxon>
        <taxon>Metazoa</taxon>
        <taxon>Chordata</taxon>
        <taxon>Craniata</taxon>
        <taxon>Vertebrata</taxon>
        <taxon>Euteleostomi</taxon>
        <taxon>Archelosauria</taxon>
        <taxon>Archosauria</taxon>
        <taxon>Dinosauria</taxon>
        <taxon>Saurischia</taxon>
        <taxon>Theropoda</taxon>
        <taxon>Coelurosauria</taxon>
        <taxon>Aves</taxon>
        <taxon>Neognathae</taxon>
        <taxon>Neoaves</taxon>
        <taxon>Gruiformes</taxon>
        <taxon>Aramidae</taxon>
        <taxon>Aramus</taxon>
    </lineage>
</organism>
<evidence type="ECO:0000259" key="4">
    <source>
        <dbReference type="PROSITE" id="PS51673"/>
    </source>
</evidence>
<dbReference type="AlphaFoldDB" id="A0A7L1SIV0"/>
<feature type="domain" description="SUZ" evidence="4">
    <location>
        <begin position="232"/>
        <end position="302"/>
    </location>
</feature>
<feature type="region of interest" description="Disordered" evidence="2">
    <location>
        <begin position="267"/>
        <end position="287"/>
    </location>
</feature>
<feature type="region of interest" description="Disordered" evidence="2">
    <location>
        <begin position="110"/>
        <end position="146"/>
    </location>
</feature>
<feature type="domain" description="R3H" evidence="3">
    <location>
        <begin position="168"/>
        <end position="231"/>
    </location>
</feature>
<dbReference type="SUPFAM" id="SSF82708">
    <property type="entry name" value="R3H domain"/>
    <property type="match status" value="1"/>
</dbReference>
<sequence length="1085" mass="119605">MRMSDILTVKDETDAMKGSEAEFKDTDPVENLVKSGSQEQIQAEKDENCPDSKTNMPRPVQSFGQTAKRSKSNTKLKLVRSLAVCEEYPPPPTAEISQDLQEKIQIHLSQSFEKEEKPAKDETEKEKSSDKLSRKMLSRDSSQEYTDSTGIDLHEFLVNTLKNNPRDRMMLLKLEQEILDFIGNNEAPRKKFPPMTSYHRMLLHRVAAYFGLEHNVDQSGKSVIVNKTSNTRIPDQKFCEHIKDEKSDDFQKRYILKRDNSSLDKDDNQMRIRLKDDRRSKSIEEREEEYQRARERIFAQDSLCSQENYFTDKRIQEEETNSTQQRRQILRINKETSGRSANSHQSSTDNELKYCEPRPWSSTDSDSSIRNLKPAVTKASSFSGISVLTRGDSSGSSKSTGRLSKTGSESSSSVGSSTGSLSHTQQPLPVPALSQPSHGTPAVYPTVSTSNSLSFDGGISGQVAPPSTSFFLLPLEAAGIPPGSVLINPQTGQPFLNPDGTPVVYNPPMPQQPVRTQVPGPPQQPPLPAPPQQQPAANHILSQQDNLGSQFSHMSLARQPPADPAEPHTAMFQSTVVLQPHQQPGYIIAAAPPPSGQPVSAPGYSTSSHSVNQQVLQQQGYVQQPVPQMPACYCTPNQYPHSSQQYRPVSVHYNTQQNQPLAQPGQQTGYQVLPNQQQNYQGLVGVQQSQNQNLVSGQHNNVGNQIQGVIVPYPSVPSYQVSVPQGSQAVPQQTYQQPVIIPSQSNQGLPTTGMPVYYSVIPSGQQNNLSSSVGYLQPPGSEQIQFPRTSSPCNSQQLQGQQCAAPPPGGGVVMMQLNIPNNPQPRNHSPPQWKQNKYYCDHQRGQKSTELSTLDSAAQHSPQLGSPVTSPAQSPAPAQLPNMKNIRPTLTPLSIVPQFSRPFVPGQGDARYPLLGQPLQYNPPSLLRGQVTSQQCQPGNRHGNRGKKPAKKAASADLGAGEPVVGKVLEITELPEGITRMEAEKLFGELLKVGAKIRWLRDSQCLQTQQQHHRRYCGSGDSSVNTEPSKPSDLASTYTVLATFPTMSAAQNALKKQSSTSVNKFRLRTSKKHYDFHVLERASSQ</sequence>
<reference evidence="5 6" key="1">
    <citation type="submission" date="2019-09" db="EMBL/GenBank/DDBJ databases">
        <title>Bird 10,000 Genomes (B10K) Project - Family phase.</title>
        <authorList>
            <person name="Zhang G."/>
        </authorList>
    </citation>
    <scope>NUCLEOTIDE SEQUENCE [LARGE SCALE GENOMIC DNA]</scope>
    <source>
        <strain evidence="5">B10K-DU-002-11</strain>
        <tissue evidence="5">Muscle</tissue>
    </source>
</reference>
<dbReference type="PANTHER" id="PTHR15672:SF12">
    <property type="entry name" value="R3H DOMAIN-CONTAINING PROTEIN 1"/>
    <property type="match status" value="1"/>
</dbReference>
<evidence type="ECO:0000313" key="6">
    <source>
        <dbReference type="Proteomes" id="UP000567570"/>
    </source>
</evidence>
<feature type="region of interest" description="Disordered" evidence="2">
    <location>
        <begin position="504"/>
        <end position="536"/>
    </location>
</feature>
<evidence type="ECO:0000256" key="1">
    <source>
        <dbReference type="ARBA" id="ARBA00022553"/>
    </source>
</evidence>
<feature type="compositionally biased region" description="Polar residues" evidence="2">
    <location>
        <begin position="338"/>
        <end position="349"/>
    </location>
</feature>
<accession>A0A7L1SIV0</accession>
<dbReference type="GO" id="GO:0003676">
    <property type="term" value="F:nucleic acid binding"/>
    <property type="evidence" value="ECO:0007669"/>
    <property type="project" value="UniProtKB-UniRule"/>
</dbReference>
<feature type="non-terminal residue" evidence="5">
    <location>
        <position position="1085"/>
    </location>
</feature>
<dbReference type="InterPro" id="IPR024771">
    <property type="entry name" value="SUZ"/>
</dbReference>
<keyword evidence="6" id="KW-1185">Reference proteome</keyword>
<dbReference type="InterPro" id="IPR001374">
    <property type="entry name" value="R3H_dom"/>
</dbReference>
<feature type="compositionally biased region" description="Basic residues" evidence="2">
    <location>
        <begin position="942"/>
        <end position="951"/>
    </location>
</feature>
<proteinExistence type="predicted"/>
<evidence type="ECO:0000259" key="3">
    <source>
        <dbReference type="PROSITE" id="PS51061"/>
    </source>
</evidence>
<dbReference type="Pfam" id="PF01424">
    <property type="entry name" value="R3H"/>
    <property type="match status" value="1"/>
</dbReference>
<evidence type="ECO:0000313" key="5">
    <source>
        <dbReference type="EMBL" id="NXO49285.1"/>
    </source>
</evidence>
<feature type="compositionally biased region" description="Low complexity" evidence="2">
    <location>
        <begin position="388"/>
        <end position="424"/>
    </location>
</feature>
<feature type="non-terminal residue" evidence="5">
    <location>
        <position position="1"/>
    </location>
</feature>
<dbReference type="Pfam" id="PF12752">
    <property type="entry name" value="SUZ"/>
    <property type="match status" value="1"/>
</dbReference>
<feature type="compositionally biased region" description="Polar residues" evidence="2">
    <location>
        <begin position="846"/>
        <end position="869"/>
    </location>
</feature>
<dbReference type="InterPro" id="IPR036867">
    <property type="entry name" value="R3H_dom_sf"/>
</dbReference>
<dbReference type="Proteomes" id="UP000567570">
    <property type="component" value="Unassembled WGS sequence"/>
</dbReference>
<feature type="region of interest" description="Disordered" evidence="2">
    <location>
        <begin position="332"/>
        <end position="369"/>
    </location>
</feature>
<feature type="compositionally biased region" description="Basic and acidic residues" evidence="2">
    <location>
        <begin position="8"/>
        <end position="27"/>
    </location>
</feature>
<evidence type="ECO:0000256" key="2">
    <source>
        <dbReference type="SAM" id="MobiDB-lite"/>
    </source>
</evidence>
<dbReference type="Gene3D" id="3.30.1370.50">
    <property type="entry name" value="R3H-like domain"/>
    <property type="match status" value="1"/>
</dbReference>
<feature type="compositionally biased region" description="Polar residues" evidence="2">
    <location>
        <begin position="769"/>
        <end position="790"/>
    </location>
</feature>
<feature type="compositionally biased region" description="Low complexity" evidence="2">
    <location>
        <begin position="791"/>
        <end position="804"/>
    </location>
</feature>
<dbReference type="PROSITE" id="PS51061">
    <property type="entry name" value="R3H"/>
    <property type="match status" value="1"/>
</dbReference>
<dbReference type="PANTHER" id="PTHR15672">
    <property type="entry name" value="CAMP-REGULATED PHOSPHOPROTEIN 21 RELATED R3H DOMAIN CONTAINING PROTEIN"/>
    <property type="match status" value="1"/>
</dbReference>
<dbReference type="FunFam" id="3.30.1370.50:FF:000001">
    <property type="entry name" value="R3H domain-containing protein 2 isoform 1"/>
    <property type="match status" value="1"/>
</dbReference>
<feature type="compositionally biased region" description="Low complexity" evidence="2">
    <location>
        <begin position="870"/>
        <end position="879"/>
    </location>
</feature>
<protein>
    <submittedName>
        <fullName evidence="5">R3HD1 protein</fullName>
    </submittedName>
</protein>